<organism evidence="11">
    <name type="scientific">marine metagenome</name>
    <dbReference type="NCBI Taxonomy" id="408172"/>
    <lineage>
        <taxon>unclassified sequences</taxon>
        <taxon>metagenomes</taxon>
        <taxon>ecological metagenomes</taxon>
    </lineage>
</organism>
<evidence type="ECO:0000256" key="1">
    <source>
        <dbReference type="ARBA" id="ARBA00004496"/>
    </source>
</evidence>
<keyword evidence="4" id="KW-0963">Cytoplasm</keyword>
<dbReference type="AlphaFoldDB" id="A0A382Q1C2"/>
<evidence type="ECO:0000256" key="5">
    <source>
        <dbReference type="ARBA" id="ARBA00022694"/>
    </source>
</evidence>
<dbReference type="SUPFAM" id="SSF52540">
    <property type="entry name" value="P-loop containing nucleoside triphosphate hydrolases"/>
    <property type="match status" value="1"/>
</dbReference>
<dbReference type="GO" id="GO:0002949">
    <property type="term" value="P:tRNA threonylcarbamoyladenosine modification"/>
    <property type="evidence" value="ECO:0007669"/>
    <property type="project" value="InterPro"/>
</dbReference>
<dbReference type="Pfam" id="PF02367">
    <property type="entry name" value="TsaE"/>
    <property type="match status" value="1"/>
</dbReference>
<evidence type="ECO:0000313" key="11">
    <source>
        <dbReference type="EMBL" id="SVC78735.1"/>
    </source>
</evidence>
<reference evidence="11" key="1">
    <citation type="submission" date="2018-05" db="EMBL/GenBank/DDBJ databases">
        <authorList>
            <person name="Lanie J.A."/>
            <person name="Ng W.-L."/>
            <person name="Kazmierczak K.M."/>
            <person name="Andrzejewski T.M."/>
            <person name="Davidsen T.M."/>
            <person name="Wayne K.J."/>
            <person name="Tettelin H."/>
            <person name="Glass J.I."/>
            <person name="Rusch D."/>
            <person name="Podicherti R."/>
            <person name="Tsui H.-C.T."/>
            <person name="Winkler M.E."/>
        </authorList>
    </citation>
    <scope>NUCLEOTIDE SEQUENCE</scope>
</reference>
<feature type="non-terminal residue" evidence="11">
    <location>
        <position position="157"/>
    </location>
</feature>
<evidence type="ECO:0000256" key="10">
    <source>
        <dbReference type="ARBA" id="ARBA00032441"/>
    </source>
</evidence>
<comment type="subcellular location">
    <subcellularLocation>
        <location evidence="1">Cytoplasm</location>
    </subcellularLocation>
</comment>
<evidence type="ECO:0000256" key="3">
    <source>
        <dbReference type="ARBA" id="ARBA00019010"/>
    </source>
</evidence>
<keyword evidence="6" id="KW-0479">Metal-binding</keyword>
<accession>A0A382Q1C2</accession>
<evidence type="ECO:0000256" key="7">
    <source>
        <dbReference type="ARBA" id="ARBA00022741"/>
    </source>
</evidence>
<proteinExistence type="inferred from homology"/>
<comment type="similarity">
    <text evidence="2">Belongs to the TsaE family.</text>
</comment>
<dbReference type="PANTHER" id="PTHR33540:SF2">
    <property type="entry name" value="TRNA THREONYLCARBAMOYLADENOSINE BIOSYNTHESIS PROTEIN TSAE"/>
    <property type="match status" value="1"/>
</dbReference>
<evidence type="ECO:0000256" key="8">
    <source>
        <dbReference type="ARBA" id="ARBA00022840"/>
    </source>
</evidence>
<dbReference type="GO" id="GO:0005737">
    <property type="term" value="C:cytoplasm"/>
    <property type="evidence" value="ECO:0007669"/>
    <property type="project" value="UniProtKB-SubCell"/>
</dbReference>
<dbReference type="InterPro" id="IPR003442">
    <property type="entry name" value="T6A_TsaE"/>
</dbReference>
<keyword evidence="8" id="KW-0067">ATP-binding</keyword>
<evidence type="ECO:0000256" key="9">
    <source>
        <dbReference type="ARBA" id="ARBA00022842"/>
    </source>
</evidence>
<dbReference type="InterPro" id="IPR027417">
    <property type="entry name" value="P-loop_NTPase"/>
</dbReference>
<sequence length="157" mass="17361">MGADRPADCQQLKLFFPSLSPGRADLETGTRQMQSVERLTRSAKETFEVARQLGEELAGGEVLALVGDLGAGKTTFTRGLVCGTGCEEYMRVNSPTYVLEQVYQGRIPVRHYDAYRLDSPYELEDLGFQEALSTEAVLVIEWADRVQSLLPADSLLL</sequence>
<dbReference type="PANTHER" id="PTHR33540">
    <property type="entry name" value="TRNA THREONYLCARBAMOYLADENOSINE BIOSYNTHESIS PROTEIN TSAE"/>
    <property type="match status" value="1"/>
</dbReference>
<keyword evidence="5" id="KW-0819">tRNA processing</keyword>
<name>A0A382Q1C2_9ZZZZ</name>
<gene>
    <name evidence="11" type="ORF">METZ01_LOCUS331589</name>
</gene>
<keyword evidence="9" id="KW-0460">Magnesium</keyword>
<dbReference type="EMBL" id="UINC01110912">
    <property type="protein sequence ID" value="SVC78735.1"/>
    <property type="molecule type" value="Genomic_DNA"/>
</dbReference>
<dbReference type="GO" id="GO:0046872">
    <property type="term" value="F:metal ion binding"/>
    <property type="evidence" value="ECO:0007669"/>
    <property type="project" value="UniProtKB-KW"/>
</dbReference>
<dbReference type="Gene3D" id="3.40.50.300">
    <property type="entry name" value="P-loop containing nucleotide triphosphate hydrolases"/>
    <property type="match status" value="1"/>
</dbReference>
<protein>
    <recommendedName>
        <fullName evidence="3">tRNA threonylcarbamoyladenosine biosynthesis protein TsaE</fullName>
    </recommendedName>
    <alternativeName>
        <fullName evidence="10">t(6)A37 threonylcarbamoyladenosine biosynthesis protein TsaE</fullName>
    </alternativeName>
</protein>
<dbReference type="NCBIfam" id="TIGR00150">
    <property type="entry name" value="T6A_YjeE"/>
    <property type="match status" value="1"/>
</dbReference>
<keyword evidence="7" id="KW-0547">Nucleotide-binding</keyword>
<evidence type="ECO:0000256" key="2">
    <source>
        <dbReference type="ARBA" id="ARBA00007599"/>
    </source>
</evidence>
<evidence type="ECO:0000256" key="4">
    <source>
        <dbReference type="ARBA" id="ARBA00022490"/>
    </source>
</evidence>
<evidence type="ECO:0000256" key="6">
    <source>
        <dbReference type="ARBA" id="ARBA00022723"/>
    </source>
</evidence>
<dbReference type="GO" id="GO:0005524">
    <property type="term" value="F:ATP binding"/>
    <property type="evidence" value="ECO:0007669"/>
    <property type="project" value="UniProtKB-KW"/>
</dbReference>